<dbReference type="RefSeq" id="WP_152204377.1">
    <property type="nucleotide sequence ID" value="NZ_VUKF01000051.1"/>
</dbReference>
<dbReference type="Proteomes" id="UP000451860">
    <property type="component" value="Unassembled WGS sequence"/>
</dbReference>
<proteinExistence type="predicted"/>
<organism evidence="1 2">
    <name type="scientific">Georgenia thermotolerans</name>
    <dbReference type="NCBI Taxonomy" id="527326"/>
    <lineage>
        <taxon>Bacteria</taxon>
        <taxon>Bacillati</taxon>
        <taxon>Actinomycetota</taxon>
        <taxon>Actinomycetes</taxon>
        <taxon>Micrococcales</taxon>
        <taxon>Bogoriellaceae</taxon>
        <taxon>Georgenia</taxon>
    </lineage>
</organism>
<gene>
    <name evidence="1" type="ORF">GB883_11010</name>
</gene>
<dbReference type="PROSITE" id="PS51257">
    <property type="entry name" value="PROKAR_LIPOPROTEIN"/>
    <property type="match status" value="1"/>
</dbReference>
<accession>A0A7J5UPK9</accession>
<sequence length="114" mass="12111">MKVPAGVAGALLVLMASCAIPRSVPDREPDVTGVVHLRSDERGAVLTEASDGYFEGMGLLRSDPLILRLPGNRQIEPSEIEAGEGIEVWVGDVCAESDSVQCEIVALRVLGLRN</sequence>
<name>A0A7J5UPK9_9MICO</name>
<evidence type="ECO:0000313" key="1">
    <source>
        <dbReference type="EMBL" id="KAE8764044.1"/>
    </source>
</evidence>
<reference evidence="1 2" key="1">
    <citation type="submission" date="2019-10" db="EMBL/GenBank/DDBJ databases">
        <title>Georgenia wutianyii sp. nov. and Georgenia yuyongxinii sp. nov. isolated from plateau pika (Ochotona curzoniae) in the Qinghai-Tibet plateau of China.</title>
        <authorList>
            <person name="Tian Z."/>
        </authorList>
    </citation>
    <scope>NUCLEOTIDE SEQUENCE [LARGE SCALE GENOMIC DNA]</scope>
    <source>
        <strain evidence="1 2">DSM 21501</strain>
    </source>
</reference>
<dbReference type="OrthoDB" id="5149991at2"/>
<evidence type="ECO:0008006" key="3">
    <source>
        <dbReference type="Google" id="ProtNLM"/>
    </source>
</evidence>
<evidence type="ECO:0000313" key="2">
    <source>
        <dbReference type="Proteomes" id="UP000451860"/>
    </source>
</evidence>
<dbReference type="EMBL" id="WHJE01000045">
    <property type="protein sequence ID" value="KAE8764044.1"/>
    <property type="molecule type" value="Genomic_DNA"/>
</dbReference>
<comment type="caution">
    <text evidence="1">The sequence shown here is derived from an EMBL/GenBank/DDBJ whole genome shotgun (WGS) entry which is preliminary data.</text>
</comment>
<keyword evidence="2" id="KW-1185">Reference proteome</keyword>
<protein>
    <recommendedName>
        <fullName evidence="3">DUF5666 domain-containing protein</fullName>
    </recommendedName>
</protein>
<dbReference type="AlphaFoldDB" id="A0A7J5UPK9"/>